<dbReference type="CDD" id="cd00093">
    <property type="entry name" value="HTH_XRE"/>
    <property type="match status" value="1"/>
</dbReference>
<dbReference type="AlphaFoldDB" id="A0A0Q0Z5N4"/>
<dbReference type="InterPro" id="IPR052345">
    <property type="entry name" value="Rad_response_metalloprotease"/>
</dbReference>
<dbReference type="PANTHER" id="PTHR43236:SF1">
    <property type="entry name" value="BLL7220 PROTEIN"/>
    <property type="match status" value="1"/>
</dbReference>
<dbReference type="SUPFAM" id="SSF47413">
    <property type="entry name" value="lambda repressor-like DNA-binding domains"/>
    <property type="match status" value="1"/>
</dbReference>
<dbReference type="EMBL" id="LKEV01000007">
    <property type="protein sequence ID" value="KQB84814.1"/>
    <property type="molecule type" value="Genomic_DNA"/>
</dbReference>
<dbReference type="PROSITE" id="PS50943">
    <property type="entry name" value="HTH_CROC1"/>
    <property type="match status" value="1"/>
</dbReference>
<dbReference type="PANTHER" id="PTHR43236">
    <property type="entry name" value="ANTITOXIN HIGA1"/>
    <property type="match status" value="1"/>
</dbReference>
<dbReference type="GO" id="GO:0003677">
    <property type="term" value="F:DNA binding"/>
    <property type="evidence" value="ECO:0007669"/>
    <property type="project" value="InterPro"/>
</dbReference>
<evidence type="ECO:0000313" key="3">
    <source>
        <dbReference type="EMBL" id="KQB84814.1"/>
    </source>
</evidence>
<dbReference type="InterPro" id="IPR001387">
    <property type="entry name" value="Cro/C1-type_HTH"/>
</dbReference>
<dbReference type="Gene3D" id="1.10.260.40">
    <property type="entry name" value="lambda repressor-like DNA-binding domains"/>
    <property type="match status" value="1"/>
</dbReference>
<keyword evidence="4" id="KW-1185">Reference proteome</keyword>
<accession>A0A0Q0Z5N4</accession>
<sequence length="372" mass="40689">MAVMEAHEAAQQLGERVKGARERAGLTQEELARRVRVERTAINKMERGTRKVSAVELSEIAHALGVKMTAFFEEPTPAVVAYRSAHGLAVEGTRLTGMAEKLAADVEFVQSLTDIGGMEETPWPLITSQEEAERMARQLRGLWGLQETEPALGLVGLASRIGLYAFSEELGDDVAAAAVIALKQGGVALINSSNKVGRRRLALAHEVGHYLIGDSYSVEARGISGNKTEEYLDYFARAVLLPQAAVEEQWSRWVEQHGLRGAAVLAAGTYHVDMSTLARRLSDLGVIDAQQAGAIRTEHTTKADMVEFDLYPGSELEGTTQPRAFQQAVLLLVRREQISRERALELLGGLFSTEDLPQPELKGKNAVWEYVS</sequence>
<dbReference type="InterPro" id="IPR010982">
    <property type="entry name" value="Lambda_DNA-bd_dom_sf"/>
</dbReference>
<dbReference type="Gene3D" id="1.10.10.2910">
    <property type="match status" value="1"/>
</dbReference>
<organism evidence="3 4">
    <name type="scientific">Corynebacterium lowii</name>
    <dbReference type="NCBI Taxonomy" id="1544413"/>
    <lineage>
        <taxon>Bacteria</taxon>
        <taxon>Bacillati</taxon>
        <taxon>Actinomycetota</taxon>
        <taxon>Actinomycetes</taxon>
        <taxon>Mycobacteriales</taxon>
        <taxon>Corynebacteriaceae</taxon>
        <taxon>Corynebacterium</taxon>
    </lineage>
</organism>
<evidence type="ECO:0000256" key="1">
    <source>
        <dbReference type="ARBA" id="ARBA00007227"/>
    </source>
</evidence>
<evidence type="ECO:0000313" key="4">
    <source>
        <dbReference type="Proteomes" id="UP000050488"/>
    </source>
</evidence>
<name>A0A0Q0Z5N4_9CORY</name>
<dbReference type="InterPro" id="IPR010359">
    <property type="entry name" value="IrrE_HExxH"/>
</dbReference>
<dbReference type="SMART" id="SM00530">
    <property type="entry name" value="HTH_XRE"/>
    <property type="match status" value="1"/>
</dbReference>
<evidence type="ECO:0000259" key="2">
    <source>
        <dbReference type="PROSITE" id="PS50943"/>
    </source>
</evidence>
<dbReference type="STRING" id="1544413.Clow_02075"/>
<dbReference type="Pfam" id="PF01381">
    <property type="entry name" value="HTH_3"/>
    <property type="match status" value="1"/>
</dbReference>
<gene>
    <name evidence="3" type="ORF">Clow_02075</name>
</gene>
<reference evidence="3 4" key="1">
    <citation type="submission" date="2015-10" db="EMBL/GenBank/DDBJ databases">
        <title>Corynebacteirum lowii and Corynebacterium oculi species nova, derived from human clinical disease and and emended description of Corynebacterium mastiditis.</title>
        <authorList>
            <person name="Bernard K."/>
            <person name="Pacheco A.L."/>
            <person name="Mcdougall C."/>
            <person name="Burtx T."/>
            <person name="Weibe D."/>
            <person name="Tyler S."/>
            <person name="Olson A.B."/>
            <person name="Cnockaert M."/>
            <person name="Eguchi H."/>
            <person name="Kuwahara T."/>
            <person name="Nakayama-Imaohji H."/>
            <person name="Boudewijins M."/>
            <person name="Van Hoecke F."/>
            <person name="Bernier A.-M."/>
            <person name="Vandamme P."/>
        </authorList>
    </citation>
    <scope>NUCLEOTIDE SEQUENCE [LARGE SCALE GENOMIC DNA]</scope>
    <source>
        <strain evidence="3 4">NML 130206</strain>
    </source>
</reference>
<dbReference type="PATRIC" id="fig|1544413.3.peg.2078"/>
<dbReference type="RefSeq" id="WP_055178803.1">
    <property type="nucleotide sequence ID" value="NZ_JAUSQY010000001.1"/>
</dbReference>
<dbReference type="Proteomes" id="UP000050488">
    <property type="component" value="Unassembled WGS sequence"/>
</dbReference>
<comment type="caution">
    <text evidence="3">The sequence shown here is derived from an EMBL/GenBank/DDBJ whole genome shotgun (WGS) entry which is preliminary data.</text>
</comment>
<comment type="similarity">
    <text evidence="1">Belongs to the short-chain fatty acyl-CoA assimilation regulator (ScfR) family.</text>
</comment>
<protein>
    <submittedName>
        <fullName evidence="3">Anaerobic benzoate catabolism transcriptional regulator</fullName>
    </submittedName>
</protein>
<proteinExistence type="inferred from homology"/>
<dbReference type="Pfam" id="PF06114">
    <property type="entry name" value="Peptidase_M78"/>
    <property type="match status" value="1"/>
</dbReference>
<feature type="domain" description="HTH cro/C1-type" evidence="2">
    <location>
        <begin position="17"/>
        <end position="71"/>
    </location>
</feature>